<dbReference type="CDD" id="cd17936">
    <property type="entry name" value="EEXXEc_NFX1"/>
    <property type="match status" value="1"/>
</dbReference>
<evidence type="ECO:0000256" key="4">
    <source>
        <dbReference type="ARBA" id="ARBA00022840"/>
    </source>
</evidence>
<reference evidence="9" key="1">
    <citation type="submission" date="2019-04" db="EMBL/GenBank/DDBJ databases">
        <title>Friends and foes A comparative genomics studyof 23 Aspergillus species from section Flavi.</title>
        <authorList>
            <consortium name="DOE Joint Genome Institute"/>
            <person name="Kjaerbolling I."/>
            <person name="Vesth T."/>
            <person name="Frisvad J.C."/>
            <person name="Nybo J.L."/>
            <person name="Theobald S."/>
            <person name="Kildgaard S."/>
            <person name="Isbrandt T."/>
            <person name="Kuo A."/>
            <person name="Sato A."/>
            <person name="Lyhne E.K."/>
            <person name="Kogle M.E."/>
            <person name="Wiebenga A."/>
            <person name="Kun R.S."/>
            <person name="Lubbers R.J."/>
            <person name="Makela M.R."/>
            <person name="Barry K."/>
            <person name="Chovatia M."/>
            <person name="Clum A."/>
            <person name="Daum C."/>
            <person name="Haridas S."/>
            <person name="He G."/>
            <person name="LaButti K."/>
            <person name="Lipzen A."/>
            <person name="Mondo S."/>
            <person name="Riley R."/>
            <person name="Salamov A."/>
            <person name="Simmons B.A."/>
            <person name="Magnuson J.K."/>
            <person name="Henrissat B."/>
            <person name="Mortensen U.H."/>
            <person name="Larsen T.O."/>
            <person name="Devries R.P."/>
            <person name="Grigoriev I.V."/>
            <person name="Machida M."/>
            <person name="Baker S.E."/>
            <person name="Andersen M.R."/>
        </authorList>
    </citation>
    <scope>NUCLEOTIDE SEQUENCE [LARGE SCALE GENOMIC DNA]</scope>
    <source>
        <strain evidence="9">CBS 553.77</strain>
    </source>
</reference>
<dbReference type="Proteomes" id="UP000327118">
    <property type="component" value="Unassembled WGS sequence"/>
</dbReference>
<dbReference type="CDD" id="cd18808">
    <property type="entry name" value="SF1_C_Upf1"/>
    <property type="match status" value="1"/>
</dbReference>
<dbReference type="InterPro" id="IPR000641">
    <property type="entry name" value="CbxX/CfxQ"/>
</dbReference>
<evidence type="ECO:0000256" key="1">
    <source>
        <dbReference type="ARBA" id="ARBA00010378"/>
    </source>
</evidence>
<dbReference type="InterPro" id="IPR050773">
    <property type="entry name" value="CbxX/CfxQ_RuBisCO_ESX"/>
</dbReference>
<dbReference type="InterPro" id="IPR047187">
    <property type="entry name" value="SF1_C_Upf1"/>
</dbReference>
<feature type="domain" description="AAA+ ATPase" evidence="7">
    <location>
        <begin position="482"/>
        <end position="889"/>
    </location>
</feature>
<accession>A0A5N6YYY5</accession>
<feature type="domain" description="AAA+ ATPase" evidence="7">
    <location>
        <begin position="1872"/>
        <end position="2009"/>
    </location>
</feature>
<dbReference type="FunFam" id="3.40.50.300:FF:001660">
    <property type="entry name" value="NF-X1 finger and helicase protein, putative"/>
    <property type="match status" value="1"/>
</dbReference>
<dbReference type="Pfam" id="PF17866">
    <property type="entry name" value="AAA_lid_6"/>
    <property type="match status" value="2"/>
</dbReference>
<sequence length="2316" mass="258429">MAPQGRSSRSDRLNRFFDLVLCGKRPVASIDNVKLLLEAVQAQSDHAACVERIIASSDGRSALHKGMRFSISPEFLDQVIAPFLVYLADPTIKQLCNGKFLQDLLMLIIEPRTLWNALMDTFQARRLSKTGLRGFSWLLVEVLCLPASCQVDLTSDAQKVVQDGSLLQSSVREVRTYGYKVDHMLRVKSCAPSTDPESSPGGRHDNDYPNFRNIAIYPTSKEFLSTARAFYRRADEVASLPIETRIPAHLDNQFRLLREDMLSEIRDEIQIARGQKKGRRFASLLQSLSLVEIQYGDDIKRLCPCTLAISCQSGLETLTQRPVKDRAAFLNDTPSYLKHQSFGCLIRGEEIIAFCTLQREVNQLVKQPPVIVLRVIDGGALKKALLYFKLYNDIHFLLVDAPVFAYEPILRCLQEISDLPLSGELLGHRQGDAVATSPIALSSIAERLRETGANANIQGILKNNKEILLDPSQLESFLSGLTQCVSLIQGPPGTGKSFVGALLAKSFHDQTDEVILVMCYTNHALNQFLEDLLNIGVDSSHIVRLGPKSKCTPRTLPLAVSEQSVAYRRSITSWSLIDKLRDDANETADRLGSAMRAYKDFKMSFGTVFEFLEFEHPEFYEAFNPPEQSDGMTLVGEGGRNVDCHYLYDRWVNGKCHGMPNTAHLGEEARRVWAIDHTVRQSHIGQWKQTLIEEQVAKVQGLILELDECQDRLGKLWNEKRQTIINAKRIIGCTTTGAAKFSADIKLASPGIVLLEEAGEILESHVLAAIGPQTKQLVLIGDHQQLRPKINNYALSVEKGHGYDLNRSLFERLVVSGYPHSTLAKQHRMCPEISRLVRSLSYPALLDDPKTLNRPPPRGLQDRVIFINHTQPEEAFRRISDRRDEGTKGSKSNVFEAQLILKVVRYLGQQGYGTDKLVVLTPYLGQLHLLREHLQKETDPVLNDLDSYDLVRAGLLSQASARHTKRPIRLSTIDNFQGEESDIVIATLTRSNEDGDIGFMAAPQRLNVLLSRARDVLIMIGNAATFTRSKTGKAIWAPFIDQLSASHHLYDGLPVRCEQHPQRRAILRTAQDFDTECPDGGCQVPCGTTLNCGVHDCPSKCHQLADHSKMTCHKVIDWSCSRNHHGKRPCFQRQDACRLCIEEDRAQEQRRQRDTELENKRLQKLTAYMRDLAEIQNELAHERRLGKDKLDEAERQKVLQQHRNELETLRTGGNIGSAHNQGPDKHGSPKNKIVNPASNDVSSDTAKSEGTARSKNPCPSAEEDWKYQKEYEGAKNTHMDDLMSMIGLESIKQKFLDTKAQVDAAVRQNIDLKGERFGSVLMGNPGTGKTTVASIYAKFLTSMGVLSGSFVVETTGSRLANEGVSGCEKQINRILNHGGGVLFIDEAYQLAQGHGSGLQVIDFLLGEVERLTGKVVVVLAGYRSHMEKFFAHNPGLPSRFPHELMFNDYADDELRRIFEGRIEKKFGGRMKAEGGMGGLYCRIVARRIGRQRGHEGFGNARAVENACSRILGRQAQRLARERRRKPAVDDLFLTKEDMIGPEPSYALQNCSAWQKLQSMIGLNAVKTAVQALLGSMQYNYHRELSEKPVLEFTLNRVFLGSPGTGKTTVAKLYGQILVDIGYLSNGEVIVKNPADFVGSAMGVSEANTKGILASTVGKVLVIDEAYGLYGGGSRNAGGATTDPYRTAVVDTIVAEVQSTPGDDRCVLLLGYQEQMSELFQNVNPGLSRRFPMDSAFVFEDFTDEELGKILDLKLKQQGFEITSTGRKVALEVLGRARNRPNFGNAGEIDILLNTAKLGHQQRLSKGFGSADASCLEPQDFDKDYDRAERTETNIPMLFAGVVGCEKVIRQLEGYRDTVKNMRKLGMDPREQVPFNFLFRGPPGTGKTSTARKMGKVYYDMGLLASADVIESSATDLVGQYVGQTGPKAQALLEKALGKVLLVDEAYRLGEGPFAKEAMDEIVDCITKPKFFQKLIVILAGYDTDINRLMAINPGLTSRFPESLEFNGLTPDDCIQLLTNVLRSRMPKSVPRDMSVLESPGTDLRRAMHTRFLALTQTSGWANARDVQTVAKAIFGKAVQGATSGKLVISEEIVLAELDRMQAERADRQSAGAGYEQSATRQLELAVDRQPPRLSPFTATHNTETRQEKPEYEALTEQDTPPPATADPRDSGVSDATWNQLQRDKLSAEEQETQYKQLLAEEKSARQALKDAEKQAVAAYPDETKNKGDDEKKRRHEQERLQRELERRAQEDELSRLQKQREEAEKQRRKEQETQKKLRTMGVCCMGFRWIKQARGYRCAGGSHYVSNEAIEAVELH</sequence>
<evidence type="ECO:0000256" key="3">
    <source>
        <dbReference type="ARBA" id="ARBA00022806"/>
    </source>
</evidence>
<dbReference type="FunFam" id="1.10.8.60:FF:000160">
    <property type="entry name" value="WGS project CABT00000000 data, contig 2.55"/>
    <property type="match status" value="1"/>
</dbReference>
<dbReference type="InterPro" id="IPR041677">
    <property type="entry name" value="DNA2/NAM7_AAA_11"/>
</dbReference>
<dbReference type="PRINTS" id="PR00819">
    <property type="entry name" value="CBXCFQXSUPER"/>
</dbReference>
<feature type="compositionally biased region" description="Basic and acidic residues" evidence="6">
    <location>
        <begin position="2142"/>
        <end position="2151"/>
    </location>
</feature>
<feature type="domain" description="AAA+ ATPase" evidence="7">
    <location>
        <begin position="1315"/>
        <end position="1468"/>
    </location>
</feature>
<feature type="region of interest" description="Disordered" evidence="6">
    <location>
        <begin position="2124"/>
        <end position="2176"/>
    </location>
</feature>
<evidence type="ECO:0000259" key="7">
    <source>
        <dbReference type="SMART" id="SM00382"/>
    </source>
</evidence>
<dbReference type="CDD" id="cd06008">
    <property type="entry name" value="NF-X1-zinc-finger"/>
    <property type="match status" value="1"/>
</dbReference>
<evidence type="ECO:0000313" key="8">
    <source>
        <dbReference type="EMBL" id="KAE8349886.1"/>
    </source>
</evidence>
<dbReference type="CDD" id="cd22249">
    <property type="entry name" value="UDM1_RNF168_RNF169-like"/>
    <property type="match status" value="1"/>
</dbReference>
<organism evidence="8 9">
    <name type="scientific">Aspergillus coremiiformis</name>
    <dbReference type="NCBI Taxonomy" id="138285"/>
    <lineage>
        <taxon>Eukaryota</taxon>
        <taxon>Fungi</taxon>
        <taxon>Dikarya</taxon>
        <taxon>Ascomycota</taxon>
        <taxon>Pezizomycotina</taxon>
        <taxon>Eurotiomycetes</taxon>
        <taxon>Eurotiomycetidae</taxon>
        <taxon>Eurotiales</taxon>
        <taxon>Aspergillaceae</taxon>
        <taxon>Aspergillus</taxon>
        <taxon>Aspergillus subgen. Circumdati</taxon>
    </lineage>
</organism>
<feature type="compositionally biased region" description="Basic and acidic residues" evidence="6">
    <location>
        <begin position="2221"/>
        <end position="2275"/>
    </location>
</feature>
<dbReference type="SUPFAM" id="SSF52540">
    <property type="entry name" value="P-loop containing nucleoside triphosphate hydrolases"/>
    <property type="match status" value="4"/>
</dbReference>
<dbReference type="Pfam" id="PF13086">
    <property type="entry name" value="AAA_11"/>
    <property type="match status" value="1"/>
</dbReference>
<keyword evidence="9" id="KW-1185">Reference proteome</keyword>
<dbReference type="InterPro" id="IPR027417">
    <property type="entry name" value="P-loop_NTPase"/>
</dbReference>
<evidence type="ECO:0000256" key="2">
    <source>
        <dbReference type="ARBA" id="ARBA00022741"/>
    </source>
</evidence>
<keyword evidence="4" id="KW-0067">ATP-binding</keyword>
<dbReference type="SMART" id="SM00382">
    <property type="entry name" value="AAA"/>
    <property type="match status" value="4"/>
</dbReference>
<feature type="region of interest" description="Disordered" evidence="6">
    <location>
        <begin position="2205"/>
        <end position="2275"/>
    </location>
</feature>
<evidence type="ECO:0000256" key="6">
    <source>
        <dbReference type="SAM" id="MobiDB-lite"/>
    </source>
</evidence>
<dbReference type="EMBL" id="ML739265">
    <property type="protein sequence ID" value="KAE8349886.1"/>
    <property type="molecule type" value="Genomic_DNA"/>
</dbReference>
<keyword evidence="2" id="KW-0547">Nucleotide-binding</keyword>
<dbReference type="GO" id="GO:0016887">
    <property type="term" value="F:ATP hydrolysis activity"/>
    <property type="evidence" value="ECO:0007669"/>
    <property type="project" value="InterPro"/>
</dbReference>
<dbReference type="GO" id="GO:0005524">
    <property type="term" value="F:ATP binding"/>
    <property type="evidence" value="ECO:0007669"/>
    <property type="project" value="UniProtKB-KW"/>
</dbReference>
<dbReference type="FunFam" id="1.10.8.60:FF:000159">
    <property type="entry name" value="p-loop containing nucleoside triphosphate hydrolase protein"/>
    <property type="match status" value="1"/>
</dbReference>
<protein>
    <submittedName>
        <fullName evidence="8">P-loop containing nucleoside triphosphate hydrolase protein</fullName>
    </submittedName>
</protein>
<dbReference type="InterPro" id="IPR003959">
    <property type="entry name" value="ATPase_AAA_core"/>
</dbReference>
<dbReference type="PANTHER" id="PTHR43392">
    <property type="entry name" value="AAA-TYPE ATPASE FAMILY PROTEIN / ANKYRIN REPEAT FAMILY PROTEIN"/>
    <property type="match status" value="1"/>
</dbReference>
<gene>
    <name evidence="8" type="ORF">BDV28DRAFT_52042</name>
</gene>
<dbReference type="InterPro" id="IPR003593">
    <property type="entry name" value="AAA+_ATPase"/>
</dbReference>
<dbReference type="Gene3D" id="3.40.50.300">
    <property type="entry name" value="P-loop containing nucleotide triphosphate hydrolases"/>
    <property type="match status" value="6"/>
</dbReference>
<evidence type="ECO:0000313" key="9">
    <source>
        <dbReference type="Proteomes" id="UP000327118"/>
    </source>
</evidence>
<keyword evidence="3" id="KW-0347">Helicase</keyword>
<dbReference type="CDD" id="cd00009">
    <property type="entry name" value="AAA"/>
    <property type="match status" value="2"/>
</dbReference>
<proteinExistence type="inferred from homology"/>
<dbReference type="PANTHER" id="PTHR43392:SF2">
    <property type="entry name" value="AAA-TYPE ATPASE FAMILY PROTEIN _ ANKYRIN REPEAT FAMILY PROTEIN"/>
    <property type="match status" value="1"/>
</dbReference>
<keyword evidence="8" id="KW-0378">Hydrolase</keyword>
<name>A0A5N6YYY5_9EURO</name>
<comment type="similarity">
    <text evidence="1">Belongs to the CbxX/CfxQ family.</text>
</comment>
<keyword evidence="5" id="KW-0175">Coiled coil</keyword>
<dbReference type="InterPro" id="IPR041679">
    <property type="entry name" value="DNA2/NAM7-like_C"/>
</dbReference>
<feature type="region of interest" description="Disordered" evidence="6">
    <location>
        <begin position="1205"/>
        <end position="1263"/>
    </location>
</feature>
<dbReference type="OrthoDB" id="2423195at2759"/>
<dbReference type="Gene3D" id="1.10.8.60">
    <property type="match status" value="1"/>
</dbReference>
<dbReference type="GO" id="GO:0004386">
    <property type="term" value="F:helicase activity"/>
    <property type="evidence" value="ECO:0007669"/>
    <property type="project" value="InterPro"/>
</dbReference>
<evidence type="ECO:0000256" key="5">
    <source>
        <dbReference type="SAM" id="Coils"/>
    </source>
</evidence>
<dbReference type="InterPro" id="IPR041627">
    <property type="entry name" value="AAA_lid_6"/>
</dbReference>
<feature type="coiled-coil region" evidence="5">
    <location>
        <begin position="1145"/>
        <end position="1196"/>
    </location>
</feature>
<dbReference type="FunFam" id="3.40.50.300:FF:000216">
    <property type="entry name" value="Type VII secretion ATPase EccA"/>
    <property type="match status" value="3"/>
</dbReference>
<feature type="compositionally biased region" description="Polar residues" evidence="6">
    <location>
        <begin position="1236"/>
        <end position="1245"/>
    </location>
</feature>
<dbReference type="Pfam" id="PF13087">
    <property type="entry name" value="AAA_12"/>
    <property type="match status" value="1"/>
</dbReference>
<dbReference type="Pfam" id="PF00004">
    <property type="entry name" value="AAA"/>
    <property type="match status" value="3"/>
</dbReference>
<feature type="domain" description="AAA+ ATPase" evidence="7">
    <location>
        <begin position="1593"/>
        <end position="1742"/>
    </location>
</feature>